<dbReference type="Gene3D" id="1.10.3680.10">
    <property type="entry name" value="TerB-like"/>
    <property type="match status" value="1"/>
</dbReference>
<comment type="caution">
    <text evidence="1">The sequence shown here is derived from an EMBL/GenBank/DDBJ whole genome shotgun (WGS) entry which is preliminary data.</text>
</comment>
<evidence type="ECO:0000313" key="2">
    <source>
        <dbReference type="Proteomes" id="UP000585050"/>
    </source>
</evidence>
<evidence type="ECO:0008006" key="3">
    <source>
        <dbReference type="Google" id="ProtNLM"/>
    </source>
</evidence>
<organism evidence="1 2">
    <name type="scientific">Flammeovirga agarivorans</name>
    <dbReference type="NCBI Taxonomy" id="2726742"/>
    <lineage>
        <taxon>Bacteria</taxon>
        <taxon>Pseudomonadati</taxon>
        <taxon>Bacteroidota</taxon>
        <taxon>Cytophagia</taxon>
        <taxon>Cytophagales</taxon>
        <taxon>Flammeovirgaceae</taxon>
        <taxon>Flammeovirga</taxon>
    </lineage>
</organism>
<dbReference type="RefSeq" id="WP_168881800.1">
    <property type="nucleotide sequence ID" value="NZ_JABAIL010000002.1"/>
</dbReference>
<accession>A0A7X8XVI8</accession>
<keyword evidence="2" id="KW-1185">Reference proteome</keyword>
<reference evidence="1 2" key="1">
    <citation type="submission" date="2020-04" db="EMBL/GenBank/DDBJ databases">
        <title>Flammeovirga sp. SR4, a novel species isolated from seawater.</title>
        <authorList>
            <person name="Wang X."/>
        </authorList>
    </citation>
    <scope>NUCLEOTIDE SEQUENCE [LARGE SCALE GENOMIC DNA]</scope>
    <source>
        <strain evidence="1 2">SR4</strain>
    </source>
</reference>
<dbReference type="AlphaFoldDB" id="A0A7X8XVI8"/>
<evidence type="ECO:0000313" key="1">
    <source>
        <dbReference type="EMBL" id="NLR91100.1"/>
    </source>
</evidence>
<dbReference type="SUPFAM" id="SSF158682">
    <property type="entry name" value="TerB-like"/>
    <property type="match status" value="1"/>
</dbReference>
<dbReference type="InterPro" id="IPR029024">
    <property type="entry name" value="TerB-like"/>
</dbReference>
<dbReference type="EMBL" id="JABAIL010000002">
    <property type="protein sequence ID" value="NLR91100.1"/>
    <property type="molecule type" value="Genomic_DNA"/>
</dbReference>
<name>A0A7X8XVI8_9BACT</name>
<protein>
    <recommendedName>
        <fullName evidence="3">Co-chaperone DjlA N-terminal domain-containing protein</fullName>
    </recommendedName>
</protein>
<dbReference type="Proteomes" id="UP000585050">
    <property type="component" value="Unassembled WGS sequence"/>
</dbReference>
<proteinExistence type="predicted"/>
<gene>
    <name evidence="1" type="ORF">HGP29_07775</name>
</gene>
<sequence>MSAHKKTEELYAQYIATNNVDISREHFQTLFTYFPCLLIVASDGVVDEEEWVFVKYLSKFMADAYKSSLTKPELDSLQKTYFQELEYLVKSLDKWKEPFLDTLHSYLEENDDEKEDILDILHLFAEASDGVCDDEEEAIEELTERLNLE</sequence>